<feature type="transmembrane region" description="Helical" evidence="1">
    <location>
        <begin position="270"/>
        <end position="294"/>
    </location>
</feature>
<keyword evidence="3" id="KW-1185">Reference proteome</keyword>
<sequence>MGRKTAARLLPVFGFLFLTAYIRSAALNVVYTDYIRLVNSYLADVLSPAPYLHGDILTRIPANYPERILNVLLFHYSTSFDMMLGALGLALSAFVLGAYCLKRGISAPLTGGLVLLLFSLNKWEMLLNGSGWVHFAAFALFWYHYLVYDRYLAGEGRRGDARRLLVLPWLTILCFAGPYCGVYAVTLLLADGFMLCFMRTDRRAALCRMLCTLLPLLLYLMSRALSVEERAGATTEPIQLVLQTYPLLLPRFFLRSFASPVLGLETAEDMALAGLPMTLLGALVFAGYVRAFWLNFRGRLYRRTSFPLLLLTAGFLNHVLVTAARWIFLNESYGMSSRYALQYQIGIVGVLLSFALSLQAAEEEAGDAGGGPGDAARCNSALRRGRRLLLLGCALVFFGNILTTAREIRVAPYRQEYFYRMREVALDFENRSDEELKQVLQYHDPQRIRKALTLLKERRLNIYYE</sequence>
<feature type="transmembrane region" description="Helical" evidence="1">
    <location>
        <begin position="125"/>
        <end position="146"/>
    </location>
</feature>
<organism evidence="2 3">
    <name type="scientific">Moryella indoligenes</name>
    <dbReference type="NCBI Taxonomy" id="371674"/>
    <lineage>
        <taxon>Bacteria</taxon>
        <taxon>Bacillati</taxon>
        <taxon>Bacillota</taxon>
        <taxon>Clostridia</taxon>
        <taxon>Lachnospirales</taxon>
        <taxon>Lachnospiraceae</taxon>
        <taxon>Moryella</taxon>
    </lineage>
</organism>
<name>A0AAE3VAX8_9FIRM</name>
<dbReference type="AlphaFoldDB" id="A0AAE3VAX8"/>
<dbReference type="EMBL" id="JAUSTO010000008">
    <property type="protein sequence ID" value="MDQ0152767.1"/>
    <property type="molecule type" value="Genomic_DNA"/>
</dbReference>
<feature type="transmembrane region" description="Helical" evidence="1">
    <location>
        <begin position="82"/>
        <end position="101"/>
    </location>
</feature>
<accession>A0AAE3VAX8</accession>
<keyword evidence="1" id="KW-0472">Membrane</keyword>
<evidence type="ECO:0000313" key="3">
    <source>
        <dbReference type="Proteomes" id="UP001241537"/>
    </source>
</evidence>
<feature type="transmembrane region" description="Helical" evidence="1">
    <location>
        <begin position="388"/>
        <end position="405"/>
    </location>
</feature>
<protein>
    <submittedName>
        <fullName evidence="2">Uncharacterized protein</fullName>
    </submittedName>
</protein>
<dbReference type="Proteomes" id="UP001241537">
    <property type="component" value="Unassembled WGS sequence"/>
</dbReference>
<feature type="transmembrane region" description="Helical" evidence="1">
    <location>
        <begin position="340"/>
        <end position="358"/>
    </location>
</feature>
<feature type="transmembrane region" description="Helical" evidence="1">
    <location>
        <begin position="205"/>
        <end position="222"/>
    </location>
</feature>
<comment type="caution">
    <text evidence="2">The sequence shown here is derived from an EMBL/GenBank/DDBJ whole genome shotgun (WGS) entry which is preliminary data.</text>
</comment>
<feature type="transmembrane region" description="Helical" evidence="1">
    <location>
        <begin position="306"/>
        <end position="328"/>
    </location>
</feature>
<evidence type="ECO:0000256" key="1">
    <source>
        <dbReference type="SAM" id="Phobius"/>
    </source>
</evidence>
<gene>
    <name evidence="2" type="ORF">J2S20_001465</name>
</gene>
<dbReference type="RefSeq" id="WP_106612082.1">
    <property type="nucleotide sequence ID" value="NZ_JAUSTO010000008.1"/>
</dbReference>
<keyword evidence="1" id="KW-1133">Transmembrane helix</keyword>
<keyword evidence="1" id="KW-0812">Transmembrane</keyword>
<proteinExistence type="predicted"/>
<feature type="transmembrane region" description="Helical" evidence="1">
    <location>
        <begin position="166"/>
        <end position="193"/>
    </location>
</feature>
<reference evidence="2" key="1">
    <citation type="submission" date="2023-07" db="EMBL/GenBank/DDBJ databases">
        <title>Genomic Encyclopedia of Type Strains, Phase IV (KMG-IV): sequencing the most valuable type-strain genomes for metagenomic binning, comparative biology and taxonomic classification.</title>
        <authorList>
            <person name="Goeker M."/>
        </authorList>
    </citation>
    <scope>NUCLEOTIDE SEQUENCE</scope>
    <source>
        <strain evidence="2">DSM 19659</strain>
    </source>
</reference>
<evidence type="ECO:0000313" key="2">
    <source>
        <dbReference type="EMBL" id="MDQ0152767.1"/>
    </source>
</evidence>